<feature type="binding site" evidence="8">
    <location>
        <position position="172"/>
    </location>
    <ligand>
        <name>ATP</name>
        <dbReference type="ChEBI" id="CHEBI:30616"/>
    </ligand>
</feature>
<dbReference type="GO" id="GO:0006275">
    <property type="term" value="P:regulation of DNA replication"/>
    <property type="evidence" value="ECO:0007669"/>
    <property type="project" value="UniProtKB-UniRule"/>
</dbReference>
<dbReference type="PANTHER" id="PTHR30050">
    <property type="entry name" value="CHROMOSOMAL REPLICATION INITIATOR PROTEIN DNAA"/>
    <property type="match status" value="1"/>
</dbReference>
<evidence type="ECO:0000256" key="11">
    <source>
        <dbReference type="RuleBase" id="RU004227"/>
    </source>
</evidence>
<evidence type="ECO:0000256" key="2">
    <source>
        <dbReference type="ARBA" id="ARBA00022490"/>
    </source>
</evidence>
<dbReference type="Proteomes" id="UP000176303">
    <property type="component" value="Unassembled WGS sequence"/>
</dbReference>
<keyword evidence="4 8" id="KW-0547">Nucleotide-binding</keyword>
<name>A0A1F7U3T0_9BACT</name>
<evidence type="ECO:0000256" key="3">
    <source>
        <dbReference type="ARBA" id="ARBA00022705"/>
    </source>
</evidence>
<dbReference type="CDD" id="cd06571">
    <property type="entry name" value="Bac_DnaA_C"/>
    <property type="match status" value="1"/>
</dbReference>
<dbReference type="Pfam" id="PF08299">
    <property type="entry name" value="Bac_DnaA_C"/>
    <property type="match status" value="1"/>
</dbReference>
<dbReference type="GO" id="GO:0006270">
    <property type="term" value="P:DNA replication initiation"/>
    <property type="evidence" value="ECO:0007669"/>
    <property type="project" value="UniProtKB-UniRule"/>
</dbReference>
<accession>A0A1F7U3T0</accession>
<dbReference type="CDD" id="cd00009">
    <property type="entry name" value="AAA"/>
    <property type="match status" value="1"/>
</dbReference>
<dbReference type="Pfam" id="PF11638">
    <property type="entry name" value="DnaA_N"/>
    <property type="match status" value="1"/>
</dbReference>
<dbReference type="PRINTS" id="PR00051">
    <property type="entry name" value="DNAA"/>
</dbReference>
<dbReference type="Gene3D" id="3.30.300.180">
    <property type="match status" value="1"/>
</dbReference>
<feature type="domain" description="Chromosomal replication initiator DnaA C-terminal" evidence="13">
    <location>
        <begin position="370"/>
        <end position="439"/>
    </location>
</feature>
<sequence>MTTQQVWQATLGELELSLSKANFTTWFKSTFISAIEGERVVISVPNTFTKTWLEKKYHAAIVKSLQQILNSPIREVLYRVEVKTQPEAQPETKIKQTAASAETRLDAALEIPEVREAPPAQNEFGLRSAYIFENFIVGKGSELAHAAARAVVDNPGTKYNPLFIYGGVGLGKTHILQAIGHALLARNPATRILYATCEQFTNDFINAVRSGRGKEFKDRYRNVDLLLIDDIQFITGKEGTQEEFFHTFNALHQANKQVILTSDRPPKAIPALENRLLSRMEWGMIADITPPDLETRIAILKTKCSERGTPLTEEILHEIAATVASNVRELEGALNKVVAYHQFKNLQVTVESTRNILAGFSQNQGKKSVTAKQLLQTVSLYFDIRIEDLLGKSREKQMVVPRQIAAFLMRRELSHSFPAIGNALGGRDHTTAMHACDKISREVETNQKLKQDIELLRERIYAV</sequence>
<comment type="subcellular location">
    <subcellularLocation>
        <location evidence="8">Cytoplasm</location>
    </subcellularLocation>
</comment>
<dbReference type="STRING" id="1802391.A3D72_02960"/>
<dbReference type="InterPro" id="IPR013317">
    <property type="entry name" value="DnaA_dom"/>
</dbReference>
<feature type="binding site" evidence="8">
    <location>
        <position position="169"/>
    </location>
    <ligand>
        <name>ATP</name>
        <dbReference type="ChEBI" id="CHEBI:30616"/>
    </ligand>
</feature>
<evidence type="ECO:0000256" key="9">
    <source>
        <dbReference type="NCBIfam" id="TIGR00362"/>
    </source>
</evidence>
<evidence type="ECO:0000259" key="13">
    <source>
        <dbReference type="SMART" id="SM00760"/>
    </source>
</evidence>
<dbReference type="InterPro" id="IPR003593">
    <property type="entry name" value="AAA+_ATPase"/>
</dbReference>
<feature type="binding site" evidence="8">
    <location>
        <position position="171"/>
    </location>
    <ligand>
        <name>ATP</name>
        <dbReference type="ChEBI" id="CHEBI:30616"/>
    </ligand>
</feature>
<keyword evidence="3 8" id="KW-0235">DNA replication</keyword>
<dbReference type="NCBIfam" id="TIGR00362">
    <property type="entry name" value="DnaA"/>
    <property type="match status" value="1"/>
</dbReference>
<dbReference type="AlphaFoldDB" id="A0A1F7U3T0"/>
<comment type="function">
    <text evidence="8 10">Plays an essential role in the initiation and regulation of chromosomal replication. ATP-DnaA binds to the origin of replication (oriC) to initiate formation of the DNA replication initiation complex once per cell cycle. Binds the DnaA box (a 9 base pair repeat at the origin) and separates the double-stranded (ds)DNA. Forms a right-handed helical filament on oriC DNA; dsDNA binds to the exterior of the filament while single-stranded (ss)DNA is stabiized in the filament's interior. The ATP-DnaA-oriC complex binds and stabilizes one strand of the AT-rich DNA unwinding element (DUE), permitting loading of DNA polymerase. After initiation quickly degrades to an ADP-DnaA complex that is not apt for DNA replication. Binds acidic phospholipids.</text>
</comment>
<dbReference type="GO" id="GO:0005737">
    <property type="term" value="C:cytoplasm"/>
    <property type="evidence" value="ECO:0007669"/>
    <property type="project" value="UniProtKB-SubCell"/>
</dbReference>
<comment type="caution">
    <text evidence="14">The sequence shown here is derived from an EMBL/GenBank/DDBJ whole genome shotgun (WGS) entry which is preliminary data.</text>
</comment>
<proteinExistence type="inferred from homology"/>
<keyword evidence="2 8" id="KW-0963">Cytoplasm</keyword>
<gene>
    <name evidence="8" type="primary">dnaA</name>
    <name evidence="14" type="ORF">A3D72_02960</name>
</gene>
<evidence type="ECO:0000256" key="5">
    <source>
        <dbReference type="ARBA" id="ARBA00022840"/>
    </source>
</evidence>
<dbReference type="GO" id="GO:0003688">
    <property type="term" value="F:DNA replication origin binding"/>
    <property type="evidence" value="ECO:0007669"/>
    <property type="project" value="UniProtKB-UniRule"/>
</dbReference>
<keyword evidence="6 8" id="KW-0446">Lipid-binding</keyword>
<keyword evidence="7 8" id="KW-0238">DNA-binding</keyword>
<dbReference type="InterPro" id="IPR024633">
    <property type="entry name" value="DnaA_N_dom"/>
</dbReference>
<protein>
    <recommendedName>
        <fullName evidence="8 9">Chromosomal replication initiator protein DnaA</fullName>
    </recommendedName>
</protein>
<dbReference type="Gene3D" id="1.10.8.60">
    <property type="match status" value="1"/>
</dbReference>
<dbReference type="SUPFAM" id="SSF48295">
    <property type="entry name" value="TrpR-like"/>
    <property type="match status" value="1"/>
</dbReference>
<feature type="region of interest" description="Domain III, AAA+ region" evidence="8">
    <location>
        <begin position="125"/>
        <end position="341"/>
    </location>
</feature>
<comment type="domain">
    <text evidence="8">Domain I is involved in oligomerization and binding regulators, domain II is flexibile and of varying length in different bacteria, domain III forms the AAA+ region, while domain IV binds dsDNA.</text>
</comment>
<feature type="region of interest" description="Domain IV, binds dsDNA" evidence="8">
    <location>
        <begin position="342"/>
        <end position="463"/>
    </location>
</feature>
<evidence type="ECO:0000313" key="15">
    <source>
        <dbReference type="Proteomes" id="UP000176303"/>
    </source>
</evidence>
<evidence type="ECO:0000259" key="12">
    <source>
        <dbReference type="SMART" id="SM00382"/>
    </source>
</evidence>
<dbReference type="Gene3D" id="3.40.50.300">
    <property type="entry name" value="P-loop containing nucleotide triphosphate hydrolases"/>
    <property type="match status" value="1"/>
</dbReference>
<dbReference type="GO" id="GO:0005886">
    <property type="term" value="C:plasma membrane"/>
    <property type="evidence" value="ECO:0007669"/>
    <property type="project" value="TreeGrafter"/>
</dbReference>
<dbReference type="FunFam" id="3.40.50.300:FF:000668">
    <property type="entry name" value="Chromosomal replication initiator protein DnaA"/>
    <property type="match status" value="1"/>
</dbReference>
<evidence type="ECO:0000256" key="8">
    <source>
        <dbReference type="HAMAP-Rule" id="MF_00377"/>
    </source>
</evidence>
<dbReference type="Pfam" id="PF00308">
    <property type="entry name" value="Bac_DnaA"/>
    <property type="match status" value="1"/>
</dbReference>
<dbReference type="InterPro" id="IPR038454">
    <property type="entry name" value="DnaA_N_sf"/>
</dbReference>
<evidence type="ECO:0000256" key="10">
    <source>
        <dbReference type="RuleBase" id="RU000577"/>
    </source>
</evidence>
<feature type="binding site" evidence="8">
    <location>
        <position position="173"/>
    </location>
    <ligand>
        <name>ATP</name>
        <dbReference type="ChEBI" id="CHEBI:30616"/>
    </ligand>
</feature>
<dbReference type="InterPro" id="IPR001957">
    <property type="entry name" value="Chromosome_initiator_DnaA"/>
</dbReference>
<feature type="domain" description="AAA+ ATPase" evidence="12">
    <location>
        <begin position="158"/>
        <end position="289"/>
    </location>
</feature>
<dbReference type="InterPro" id="IPR010921">
    <property type="entry name" value="Trp_repressor/repl_initiator"/>
</dbReference>
<dbReference type="SMART" id="SM00760">
    <property type="entry name" value="Bac_DnaA_C"/>
    <property type="match status" value="1"/>
</dbReference>
<dbReference type="InterPro" id="IPR020591">
    <property type="entry name" value="Chromosome_initiator_DnaA-like"/>
</dbReference>
<dbReference type="Gene3D" id="1.10.1750.10">
    <property type="match status" value="1"/>
</dbReference>
<dbReference type="GO" id="GO:0005524">
    <property type="term" value="F:ATP binding"/>
    <property type="evidence" value="ECO:0007669"/>
    <property type="project" value="UniProtKB-UniRule"/>
</dbReference>
<evidence type="ECO:0000313" key="14">
    <source>
        <dbReference type="EMBL" id="OGL72881.1"/>
    </source>
</evidence>
<feature type="region of interest" description="Domain I, interacts with DnaA modulators" evidence="8">
    <location>
        <begin position="1"/>
        <end position="89"/>
    </location>
</feature>
<evidence type="ECO:0000256" key="1">
    <source>
        <dbReference type="ARBA" id="ARBA00006583"/>
    </source>
</evidence>
<dbReference type="GO" id="GO:0008289">
    <property type="term" value="F:lipid binding"/>
    <property type="evidence" value="ECO:0007669"/>
    <property type="project" value="UniProtKB-KW"/>
</dbReference>
<evidence type="ECO:0000256" key="6">
    <source>
        <dbReference type="ARBA" id="ARBA00023121"/>
    </source>
</evidence>
<dbReference type="SUPFAM" id="SSF52540">
    <property type="entry name" value="P-loop containing nucleoside triphosphate hydrolases"/>
    <property type="match status" value="1"/>
</dbReference>
<reference evidence="14 15" key="1">
    <citation type="journal article" date="2016" name="Nat. Commun.">
        <title>Thousands of microbial genomes shed light on interconnected biogeochemical processes in an aquifer system.</title>
        <authorList>
            <person name="Anantharaman K."/>
            <person name="Brown C.T."/>
            <person name="Hug L.A."/>
            <person name="Sharon I."/>
            <person name="Castelle C.J."/>
            <person name="Probst A.J."/>
            <person name="Thomas B.C."/>
            <person name="Singh A."/>
            <person name="Wilkins M.J."/>
            <person name="Karaoz U."/>
            <person name="Brodie E.L."/>
            <person name="Williams K.H."/>
            <person name="Hubbard S.S."/>
            <person name="Banfield J.F."/>
        </authorList>
    </citation>
    <scope>NUCLEOTIDE SEQUENCE [LARGE SCALE GENOMIC DNA]</scope>
</reference>
<dbReference type="InterPro" id="IPR013159">
    <property type="entry name" value="DnaA_C"/>
</dbReference>
<dbReference type="SMART" id="SM00382">
    <property type="entry name" value="AAA"/>
    <property type="match status" value="1"/>
</dbReference>
<dbReference type="EMBL" id="MGDZ01000046">
    <property type="protein sequence ID" value="OGL72881.1"/>
    <property type="molecule type" value="Genomic_DNA"/>
</dbReference>
<keyword evidence="5 8" id="KW-0067">ATP-binding</keyword>
<comment type="caution">
    <text evidence="8">Lacks conserved residue(s) required for the propagation of feature annotation.</text>
</comment>
<comment type="similarity">
    <text evidence="1 8 11">Belongs to the DnaA family.</text>
</comment>
<evidence type="ECO:0000256" key="7">
    <source>
        <dbReference type="ARBA" id="ARBA00023125"/>
    </source>
</evidence>
<comment type="subunit">
    <text evidence="8">Oligomerizes as a right-handed, spiral filament on DNA at oriC.</text>
</comment>
<dbReference type="PANTHER" id="PTHR30050:SF2">
    <property type="entry name" value="CHROMOSOMAL REPLICATION INITIATOR PROTEIN DNAA"/>
    <property type="match status" value="1"/>
</dbReference>
<dbReference type="HAMAP" id="MF_00377">
    <property type="entry name" value="DnaA_bact"/>
    <property type="match status" value="1"/>
</dbReference>
<evidence type="ECO:0000256" key="4">
    <source>
        <dbReference type="ARBA" id="ARBA00022741"/>
    </source>
</evidence>
<dbReference type="InterPro" id="IPR027417">
    <property type="entry name" value="P-loop_NTPase"/>
</dbReference>
<organism evidence="14 15">
    <name type="scientific">Candidatus Uhrbacteria bacterium RIFCSPHIGHO2_02_FULL_57_19</name>
    <dbReference type="NCBI Taxonomy" id="1802391"/>
    <lineage>
        <taxon>Bacteria</taxon>
        <taxon>Candidatus Uhriibacteriota</taxon>
    </lineage>
</organism>